<evidence type="ECO:0000313" key="1">
    <source>
        <dbReference type="EMBL" id="AZR74370.1"/>
    </source>
</evidence>
<evidence type="ECO:0000313" key="2">
    <source>
        <dbReference type="Proteomes" id="UP000267250"/>
    </source>
</evidence>
<organism evidence="1 2">
    <name type="scientific">Anoxybacter fermentans</name>
    <dbReference type="NCBI Taxonomy" id="1323375"/>
    <lineage>
        <taxon>Bacteria</taxon>
        <taxon>Bacillati</taxon>
        <taxon>Bacillota</taxon>
        <taxon>Clostridia</taxon>
        <taxon>Halanaerobiales</taxon>
        <taxon>Anoxybacter</taxon>
    </lineage>
</organism>
<accession>A0A3Q9HS57</accession>
<sequence>MLIEKHSEKDNFDDGDILLSILKDADNIGAMSILMYASKYDYNNSDYFSNVLKGLVEGDIPFCKKQKGLIRTEKGREIMDQKINFIRSFIQQLEDEIKGSLLQLEELIR</sequence>
<gene>
    <name evidence="1" type="ORF">BBF96_13820</name>
</gene>
<keyword evidence="2" id="KW-1185">Reference proteome</keyword>
<dbReference type="AlphaFoldDB" id="A0A3Q9HS57"/>
<protein>
    <submittedName>
        <fullName evidence="1">Uncharacterized protein</fullName>
    </submittedName>
</protein>
<proteinExistence type="predicted"/>
<dbReference type="Gene3D" id="1.20.58.1910">
    <property type="match status" value="1"/>
</dbReference>
<dbReference type="KEGG" id="aft:BBF96_13820"/>
<dbReference type="SUPFAM" id="SSF109604">
    <property type="entry name" value="HD-domain/PDEase-like"/>
    <property type="match status" value="1"/>
</dbReference>
<name>A0A3Q9HS57_9FIRM</name>
<reference evidence="1 2" key="1">
    <citation type="submission" date="2016-07" db="EMBL/GenBank/DDBJ databases">
        <title>Genome and transcriptome analysis of iron-reducing fermentative bacteria Anoxybacter fermentans.</title>
        <authorList>
            <person name="Zeng X."/>
            <person name="Shao Z."/>
        </authorList>
    </citation>
    <scope>NUCLEOTIDE SEQUENCE [LARGE SCALE GENOMIC DNA]</scope>
    <source>
        <strain evidence="1 2">DY22613</strain>
    </source>
</reference>
<dbReference type="Proteomes" id="UP000267250">
    <property type="component" value="Chromosome"/>
</dbReference>
<dbReference type="EMBL" id="CP016379">
    <property type="protein sequence ID" value="AZR74370.1"/>
    <property type="molecule type" value="Genomic_DNA"/>
</dbReference>